<evidence type="ECO:0000313" key="7">
    <source>
        <dbReference type="EMBL" id="KLU66840.1"/>
    </source>
</evidence>
<reference evidence="7 8" key="1">
    <citation type="submission" date="2015-06" db="EMBL/GenBank/DDBJ databases">
        <title>Draft genome of the moderately acidophilic sulfate reducer Candidatus Desulfosporosinus acididurans strain M1.</title>
        <authorList>
            <person name="Poehlein A."/>
            <person name="Petzsch P."/>
            <person name="Johnson B.D."/>
            <person name="Schloemann M."/>
            <person name="Daniel R."/>
            <person name="Muehling M."/>
        </authorList>
    </citation>
    <scope>NUCLEOTIDE SEQUENCE [LARGE SCALE GENOMIC DNA]</scope>
    <source>
        <strain evidence="7 8">M1</strain>
    </source>
</reference>
<feature type="transmembrane region" description="Helical" evidence="6">
    <location>
        <begin position="70"/>
        <end position="91"/>
    </location>
</feature>
<feature type="transmembrane region" description="Helical" evidence="6">
    <location>
        <begin position="221"/>
        <end position="238"/>
    </location>
</feature>
<comment type="subcellular location">
    <subcellularLocation>
        <location evidence="1">Membrane</location>
        <topology evidence="1">Multi-pass membrane protein</topology>
    </subcellularLocation>
</comment>
<proteinExistence type="inferred from homology"/>
<dbReference type="InterPro" id="IPR022493">
    <property type="entry name" value="CHP03716_TM_YkoY"/>
</dbReference>
<keyword evidence="8" id="KW-1185">Reference proteome</keyword>
<comment type="caution">
    <text evidence="7">The sequence shown here is derived from an EMBL/GenBank/DDBJ whole genome shotgun (WGS) entry which is preliminary data.</text>
</comment>
<evidence type="ECO:0000256" key="5">
    <source>
        <dbReference type="ARBA" id="ARBA00023136"/>
    </source>
</evidence>
<dbReference type="PANTHER" id="PTHR30238:SF6">
    <property type="entry name" value="TERC-LIKE PROTEIN"/>
    <property type="match status" value="1"/>
</dbReference>
<dbReference type="Proteomes" id="UP000036356">
    <property type="component" value="Unassembled WGS sequence"/>
</dbReference>
<comment type="similarity">
    <text evidence="2">Belongs to the TerC family.</text>
</comment>
<dbReference type="GO" id="GO:0016020">
    <property type="term" value="C:membrane"/>
    <property type="evidence" value="ECO:0007669"/>
    <property type="project" value="UniProtKB-SubCell"/>
</dbReference>
<evidence type="ECO:0000256" key="4">
    <source>
        <dbReference type="ARBA" id="ARBA00022989"/>
    </source>
</evidence>
<evidence type="ECO:0000256" key="1">
    <source>
        <dbReference type="ARBA" id="ARBA00004141"/>
    </source>
</evidence>
<dbReference type="Pfam" id="PF03741">
    <property type="entry name" value="TerC"/>
    <property type="match status" value="1"/>
</dbReference>
<organism evidence="7 8">
    <name type="scientific">Desulfosporosinus acididurans</name>
    <dbReference type="NCBI Taxonomy" id="476652"/>
    <lineage>
        <taxon>Bacteria</taxon>
        <taxon>Bacillati</taxon>
        <taxon>Bacillota</taxon>
        <taxon>Clostridia</taxon>
        <taxon>Eubacteriales</taxon>
        <taxon>Desulfitobacteriaceae</taxon>
        <taxon>Desulfosporosinus</taxon>
    </lineage>
</organism>
<dbReference type="EMBL" id="LDZY01000004">
    <property type="protein sequence ID" value="KLU66840.1"/>
    <property type="molecule type" value="Genomic_DNA"/>
</dbReference>
<evidence type="ECO:0000256" key="2">
    <source>
        <dbReference type="ARBA" id="ARBA00007511"/>
    </source>
</evidence>
<feature type="transmembrane region" description="Helical" evidence="6">
    <location>
        <begin position="32"/>
        <end position="58"/>
    </location>
</feature>
<keyword evidence="5 6" id="KW-0472">Membrane</keyword>
<dbReference type="InterPro" id="IPR005496">
    <property type="entry name" value="Integral_membrane_TerC"/>
</dbReference>
<evidence type="ECO:0000256" key="3">
    <source>
        <dbReference type="ARBA" id="ARBA00022692"/>
    </source>
</evidence>
<feature type="transmembrane region" description="Helical" evidence="6">
    <location>
        <begin position="195"/>
        <end position="215"/>
    </location>
</feature>
<gene>
    <name evidence="7" type="primary">alx</name>
    <name evidence="7" type="ORF">DEAC_c15080</name>
</gene>
<dbReference type="PATRIC" id="fig|476652.3.peg.1555"/>
<sequence length="257" mass="28715">MDSVSTFFQGISQSYAQFFSLHALLATISDPVSLGIIGSLIILEGLLSADNALVLAVIVRELPKRQQKKALFYGIWGAYLFRFLAIGFGVYLVQIRWIKMIGALYLLWMSAKYFFFNSEEEDAPVEGKSKSFWGTVLQVEMMDIAFSVDSVLAAFGVSGKVWVLFLGAVFGILMMRGVARIFLILIEKFPELETTAYILICLIGVKMMASVFGYIVPDSLFFVILVVVFFSTFLLHFIKSLAGKNNPKDNDKESKIS</sequence>
<name>A0A0J1FTP3_9FIRM</name>
<keyword evidence="3 6" id="KW-0812">Transmembrane</keyword>
<keyword evidence="4 6" id="KW-1133">Transmembrane helix</keyword>
<dbReference type="PANTHER" id="PTHR30238">
    <property type="entry name" value="MEMBRANE BOUND PREDICTED REDOX MODULATOR"/>
    <property type="match status" value="1"/>
</dbReference>
<dbReference type="STRING" id="476652.DEAC_c15080"/>
<evidence type="ECO:0000313" key="8">
    <source>
        <dbReference type="Proteomes" id="UP000036356"/>
    </source>
</evidence>
<feature type="transmembrane region" description="Helical" evidence="6">
    <location>
        <begin position="161"/>
        <end position="183"/>
    </location>
</feature>
<dbReference type="RefSeq" id="WP_047809358.1">
    <property type="nucleotide sequence ID" value="NZ_LDZY01000004.1"/>
</dbReference>
<accession>A0A0J1FTP3</accession>
<evidence type="ECO:0000256" key="6">
    <source>
        <dbReference type="SAM" id="Phobius"/>
    </source>
</evidence>
<dbReference type="AlphaFoldDB" id="A0A0J1FTP3"/>
<protein>
    <submittedName>
        <fullName evidence="7">Inner membrane protein alx</fullName>
    </submittedName>
</protein>
<dbReference type="NCBIfam" id="TIGR03716">
    <property type="entry name" value="R_switched_YkoY"/>
    <property type="match status" value="1"/>
</dbReference>